<feature type="transmembrane region" description="Helical" evidence="1">
    <location>
        <begin position="80"/>
        <end position="98"/>
    </location>
</feature>
<keyword evidence="1" id="KW-1133">Transmembrane helix</keyword>
<evidence type="ECO:0000256" key="1">
    <source>
        <dbReference type="SAM" id="Phobius"/>
    </source>
</evidence>
<dbReference type="RefSeq" id="WP_275089952.1">
    <property type="nucleotide sequence ID" value="NZ_CP119078.1"/>
</dbReference>
<feature type="transmembrane region" description="Helical" evidence="1">
    <location>
        <begin position="104"/>
        <end position="122"/>
    </location>
</feature>
<feature type="transmembrane region" description="Helical" evidence="1">
    <location>
        <begin position="170"/>
        <end position="191"/>
    </location>
</feature>
<accession>A0ABY8ATY3</accession>
<sequence>MTTAERLDHASSFFFFLGFVVSQLQHSPFALLAALANIGALFCYSIGYGLWLCACQMYPNYPCQTDRWYGFTEIKNQHRVAAATGAIAMLCCVAGIFIPPFLVAASWLFFISNFIWSIAEYHKQRVSKMDSNHSPIQESYIQYTILSTLMTLAPAVSATISLFFPPATLLAFVISSTLVLSLGSIALYCWLDHTLVANENDSKESYKVLEQHFSLTPTPSVSNTLCDEIAESPLWRAPTSSPVPEELNNEINAQTYYKR</sequence>
<proteinExistence type="predicted"/>
<keyword evidence="1" id="KW-0472">Membrane</keyword>
<name>A0ABY8ATY3_9GAMM</name>
<feature type="transmembrane region" description="Helical" evidence="1">
    <location>
        <begin position="143"/>
        <end position="164"/>
    </location>
</feature>
<reference evidence="2 3" key="1">
    <citation type="submission" date="2023-02" db="EMBL/GenBank/DDBJ databases">
        <title>Genome Sequence of L. cardiaca H63T.</title>
        <authorList>
            <person name="Lopez A.E."/>
            <person name="Cianciotto N.P."/>
        </authorList>
    </citation>
    <scope>NUCLEOTIDE SEQUENCE [LARGE SCALE GENOMIC DNA]</scope>
    <source>
        <strain evidence="2 3">H63</strain>
    </source>
</reference>
<feature type="transmembrane region" description="Helical" evidence="1">
    <location>
        <begin position="38"/>
        <end position="59"/>
    </location>
</feature>
<protein>
    <submittedName>
        <fullName evidence="2">Uncharacterized protein</fullName>
    </submittedName>
</protein>
<evidence type="ECO:0000313" key="2">
    <source>
        <dbReference type="EMBL" id="WED44135.1"/>
    </source>
</evidence>
<gene>
    <name evidence="2" type="ORF">PXX05_04940</name>
</gene>
<keyword evidence="3" id="KW-1185">Reference proteome</keyword>
<dbReference type="Proteomes" id="UP001222087">
    <property type="component" value="Chromosome"/>
</dbReference>
<dbReference type="EMBL" id="CP119078">
    <property type="protein sequence ID" value="WED44135.1"/>
    <property type="molecule type" value="Genomic_DNA"/>
</dbReference>
<keyword evidence="1" id="KW-0812">Transmembrane</keyword>
<organism evidence="2 3">
    <name type="scientific">Legionella cardiaca</name>
    <dbReference type="NCBI Taxonomy" id="1071983"/>
    <lineage>
        <taxon>Bacteria</taxon>
        <taxon>Pseudomonadati</taxon>
        <taxon>Pseudomonadota</taxon>
        <taxon>Gammaproteobacteria</taxon>
        <taxon>Legionellales</taxon>
        <taxon>Legionellaceae</taxon>
        <taxon>Legionella</taxon>
    </lineage>
</organism>
<feature type="transmembrane region" description="Helical" evidence="1">
    <location>
        <begin position="12"/>
        <end position="32"/>
    </location>
</feature>
<evidence type="ECO:0000313" key="3">
    <source>
        <dbReference type="Proteomes" id="UP001222087"/>
    </source>
</evidence>